<feature type="region of interest" description="Disordered" evidence="1">
    <location>
        <begin position="15"/>
        <end position="36"/>
    </location>
</feature>
<keyword evidence="3" id="KW-1185">Reference proteome</keyword>
<dbReference type="EMBL" id="ML977499">
    <property type="protein sequence ID" value="KAF2133268.1"/>
    <property type="molecule type" value="Genomic_DNA"/>
</dbReference>
<evidence type="ECO:0000256" key="1">
    <source>
        <dbReference type="SAM" id="MobiDB-lite"/>
    </source>
</evidence>
<organism evidence="2 3">
    <name type="scientific">Dothidotthia symphoricarpi CBS 119687</name>
    <dbReference type="NCBI Taxonomy" id="1392245"/>
    <lineage>
        <taxon>Eukaryota</taxon>
        <taxon>Fungi</taxon>
        <taxon>Dikarya</taxon>
        <taxon>Ascomycota</taxon>
        <taxon>Pezizomycotina</taxon>
        <taxon>Dothideomycetes</taxon>
        <taxon>Pleosporomycetidae</taxon>
        <taxon>Pleosporales</taxon>
        <taxon>Dothidotthiaceae</taxon>
        <taxon>Dothidotthia</taxon>
    </lineage>
</organism>
<accession>A0A6A6AQ31</accession>
<gene>
    <name evidence="2" type="ORF">P153DRAFT_153521</name>
</gene>
<evidence type="ECO:0000313" key="2">
    <source>
        <dbReference type="EMBL" id="KAF2133268.1"/>
    </source>
</evidence>
<proteinExistence type="predicted"/>
<protein>
    <submittedName>
        <fullName evidence="2">Uncharacterized protein</fullName>
    </submittedName>
</protein>
<dbReference type="GeneID" id="54402645"/>
<sequence>MISLAFHWRVGGRGRLRGRRTGGRRRRRGGERERERQISTRRKTLFFMFSASYHYTTLFCCREPVIFRQIRCMARRFLYLYFNQFGYTCRIILTWNHSCKERESCTRIFDTMSR</sequence>
<dbReference type="AlphaFoldDB" id="A0A6A6AQ31"/>
<evidence type="ECO:0000313" key="3">
    <source>
        <dbReference type="Proteomes" id="UP000799771"/>
    </source>
</evidence>
<dbReference type="RefSeq" id="XP_033527655.1">
    <property type="nucleotide sequence ID" value="XM_033662213.1"/>
</dbReference>
<feature type="compositionally biased region" description="Basic residues" evidence="1">
    <location>
        <begin position="15"/>
        <end position="29"/>
    </location>
</feature>
<reference evidence="2" key="1">
    <citation type="journal article" date="2020" name="Stud. Mycol.">
        <title>101 Dothideomycetes genomes: a test case for predicting lifestyles and emergence of pathogens.</title>
        <authorList>
            <person name="Haridas S."/>
            <person name="Albert R."/>
            <person name="Binder M."/>
            <person name="Bloem J."/>
            <person name="Labutti K."/>
            <person name="Salamov A."/>
            <person name="Andreopoulos B."/>
            <person name="Baker S."/>
            <person name="Barry K."/>
            <person name="Bills G."/>
            <person name="Bluhm B."/>
            <person name="Cannon C."/>
            <person name="Castanera R."/>
            <person name="Culley D."/>
            <person name="Daum C."/>
            <person name="Ezra D."/>
            <person name="Gonzalez J."/>
            <person name="Henrissat B."/>
            <person name="Kuo A."/>
            <person name="Liang C."/>
            <person name="Lipzen A."/>
            <person name="Lutzoni F."/>
            <person name="Magnuson J."/>
            <person name="Mondo S."/>
            <person name="Nolan M."/>
            <person name="Ohm R."/>
            <person name="Pangilinan J."/>
            <person name="Park H.-J."/>
            <person name="Ramirez L."/>
            <person name="Alfaro M."/>
            <person name="Sun H."/>
            <person name="Tritt A."/>
            <person name="Yoshinaga Y."/>
            <person name="Zwiers L.-H."/>
            <person name="Turgeon B."/>
            <person name="Goodwin S."/>
            <person name="Spatafora J."/>
            <person name="Crous P."/>
            <person name="Grigoriev I."/>
        </authorList>
    </citation>
    <scope>NUCLEOTIDE SEQUENCE</scope>
    <source>
        <strain evidence="2">CBS 119687</strain>
    </source>
</reference>
<dbReference type="Proteomes" id="UP000799771">
    <property type="component" value="Unassembled WGS sequence"/>
</dbReference>
<name>A0A6A6AQ31_9PLEO</name>